<keyword evidence="1" id="KW-0472">Membrane</keyword>
<organism evidence="2 3">
    <name type="scientific">Rouxiella aceris</name>
    <dbReference type="NCBI Taxonomy" id="2703884"/>
    <lineage>
        <taxon>Bacteria</taxon>
        <taxon>Pseudomonadati</taxon>
        <taxon>Pseudomonadota</taxon>
        <taxon>Gammaproteobacteria</taxon>
        <taxon>Enterobacterales</taxon>
        <taxon>Yersiniaceae</taxon>
        <taxon>Rouxiella</taxon>
    </lineage>
</organism>
<gene>
    <name evidence="2" type="ORF">GW590_16490</name>
</gene>
<reference evidence="2 3" key="2">
    <citation type="submission" date="2020-06" db="EMBL/GenBank/DDBJ databases">
        <title>Polyphasic characterization of a Rahnella strain isolated from tree sap.</title>
        <authorList>
            <person name="Kim I.S."/>
        </authorList>
    </citation>
    <scope>NUCLEOTIDE SEQUENCE [LARGE SCALE GENOMIC DNA]</scope>
    <source>
        <strain evidence="2 3">SAP-1</strain>
    </source>
</reference>
<proteinExistence type="predicted"/>
<accession>A0A848MNL1</accession>
<dbReference type="AlphaFoldDB" id="A0A848MNL1"/>
<keyword evidence="1" id="KW-0812">Transmembrane</keyword>
<evidence type="ECO:0000313" key="2">
    <source>
        <dbReference type="EMBL" id="NMP28462.1"/>
    </source>
</evidence>
<reference evidence="2 3" key="1">
    <citation type="submission" date="2020-01" db="EMBL/GenBank/DDBJ databases">
        <authorList>
            <person name="Lee S.D."/>
        </authorList>
    </citation>
    <scope>NUCLEOTIDE SEQUENCE [LARGE SCALE GENOMIC DNA]</scope>
    <source>
        <strain evidence="2 3">SAP-1</strain>
    </source>
</reference>
<dbReference type="RefSeq" id="WP_169404164.1">
    <property type="nucleotide sequence ID" value="NZ_JAADJU010000008.1"/>
</dbReference>
<name>A0A848MNL1_9GAMM</name>
<feature type="transmembrane region" description="Helical" evidence="1">
    <location>
        <begin position="140"/>
        <end position="160"/>
    </location>
</feature>
<dbReference type="Proteomes" id="UP000585363">
    <property type="component" value="Unassembled WGS sequence"/>
</dbReference>
<evidence type="ECO:0000256" key="1">
    <source>
        <dbReference type="SAM" id="Phobius"/>
    </source>
</evidence>
<protein>
    <submittedName>
        <fullName evidence="2">Uncharacterized protein</fullName>
    </submittedName>
</protein>
<keyword evidence="1" id="KW-1133">Transmembrane helix</keyword>
<keyword evidence="3" id="KW-1185">Reference proteome</keyword>
<evidence type="ECO:0000313" key="3">
    <source>
        <dbReference type="Proteomes" id="UP000585363"/>
    </source>
</evidence>
<feature type="transmembrane region" description="Helical" evidence="1">
    <location>
        <begin position="20"/>
        <end position="44"/>
    </location>
</feature>
<sequence>MDKVYHPLILRLLQRPGWQLALGIAGLLLLLLAGGYLLGIAALVQSTSAHEQTLQQQEAEIIGQQRILLRQRARSEWQTALAAIATPPAESTALPQYVIASLDSSGGRLLHWQPDERSGEKGEKRGGLRQQGTFRLQIPFARLLPFLTGLLLTSAVPLAIEQLTVSRRDESAAVDTQPLPLEVTLRLASYQGRAIRAEAEPAYLSLTTAGQRDPFQRHGNPVCQPRSGQMQLKGIVGGPGRYTAWLLSAQDQWLKAQAGELLASEAWRVDQVSEHQVYLSLDDPQCGARQQVLSFAAQ</sequence>
<comment type="caution">
    <text evidence="2">The sequence shown here is derived from an EMBL/GenBank/DDBJ whole genome shotgun (WGS) entry which is preliminary data.</text>
</comment>
<dbReference type="EMBL" id="JAADJU010000008">
    <property type="protein sequence ID" value="NMP28462.1"/>
    <property type="molecule type" value="Genomic_DNA"/>
</dbReference>